<dbReference type="PANTHER" id="PTHR30231">
    <property type="entry name" value="DNA POLYMERASE III SUBUNIT EPSILON"/>
    <property type="match status" value="1"/>
</dbReference>
<dbReference type="PROSITE" id="PS51371">
    <property type="entry name" value="CBS"/>
    <property type="match status" value="2"/>
</dbReference>
<dbReference type="InterPro" id="IPR036397">
    <property type="entry name" value="RNaseH_sf"/>
</dbReference>
<dbReference type="Pfam" id="PF03445">
    <property type="entry name" value="DUF294"/>
    <property type="match status" value="1"/>
</dbReference>
<dbReference type="SMART" id="SM00116">
    <property type="entry name" value="CBS"/>
    <property type="match status" value="2"/>
</dbReference>
<dbReference type="InterPro" id="IPR018821">
    <property type="entry name" value="DUF294_put_nucleoTrafse_sb-bd"/>
</dbReference>
<dbReference type="InterPro" id="IPR046342">
    <property type="entry name" value="CBS_dom_sf"/>
</dbReference>
<dbReference type="EMBL" id="SNYW01000007">
    <property type="protein sequence ID" value="TDQ83271.1"/>
    <property type="molecule type" value="Genomic_DNA"/>
</dbReference>
<dbReference type="Pfam" id="PF00929">
    <property type="entry name" value="RNase_T"/>
    <property type="match status" value="1"/>
</dbReference>
<name>A0A4R6WPV0_9PROT</name>
<keyword evidence="6" id="KW-1185">Reference proteome</keyword>
<evidence type="ECO:0000259" key="4">
    <source>
        <dbReference type="PROSITE" id="PS51371"/>
    </source>
</evidence>
<dbReference type="Proteomes" id="UP000295783">
    <property type="component" value="Unassembled WGS sequence"/>
</dbReference>
<gene>
    <name evidence="5" type="ORF">A8950_1557</name>
</gene>
<sequence>MQAVTGAVPLFALPAVALDLETTGLNVDTARIVQVGAVQLCAKAAAAAAPFDRLVNPGLPIPPESAAIHGITDAAVTSAPAVGDLWPDLLAYLSGRVVVGHTIAYDLTVLEREATRHGLLWQRPRSLCIRKLAAIVVPGLHDPSLDKLASWLGIEIDQRHSALGDAKAAGQIYQKMVPLLSERGIRTLAEAERAVLARAPQVEKEAAAGWVATPAPDAEAILASAGQYDTYAYRHAVGDIMARTLLVVGGDTGLREAMKKMAERGASSVLVADPPEGGRPLGAYGILTERDALRRIAADGAAALERPVANMANRPLISIREKAYVYRAISRMRRLKVRHLVVVDDVGDAVGMISARDLLKLRSEPAIALSDAIKEAQSAGDMAVAWAGLAGVVRSLTHEGLDARTTARIVSEELRSMTERAAELALAEMRSEDFGEAPCPFAVMVLGSGGRGESLLKPDQDNAIVFAEGDPDGPQDRWFAELGTRMAAILDQAGIPLCNGGVMAKNPPWRGSAATWRARIEGWVASARPENLLNVDIFFDQAAVFGARRLAHDLFAHAYATGSANPVFAKLLGAKLDRIANPFGFMGRLAGEDGRLDLKLHALFPIVSAARTLAIRHNLPAHTTSERLARLAARGEGDTALLRALADDHAFCLSLILRRQSRALLSGEKLNNEILLSELSRSETNRLRDALKRIQLLPDLVRDLMF</sequence>
<dbReference type="Gene3D" id="3.30.420.10">
    <property type="entry name" value="Ribonuclease H-like superfamily/Ribonuclease H"/>
    <property type="match status" value="1"/>
</dbReference>
<dbReference type="RefSeq" id="WP_133613038.1">
    <property type="nucleotide sequence ID" value="NZ_SNYW01000007.1"/>
</dbReference>
<dbReference type="Gene3D" id="3.10.580.10">
    <property type="entry name" value="CBS-domain"/>
    <property type="match status" value="1"/>
</dbReference>
<dbReference type="AlphaFoldDB" id="A0A4R6WPV0"/>
<dbReference type="InterPro" id="IPR012337">
    <property type="entry name" value="RNaseH-like_sf"/>
</dbReference>
<organism evidence="5 6">
    <name type="scientific">Dongia mobilis</name>
    <dbReference type="NCBI Taxonomy" id="578943"/>
    <lineage>
        <taxon>Bacteria</taxon>
        <taxon>Pseudomonadati</taxon>
        <taxon>Pseudomonadota</taxon>
        <taxon>Alphaproteobacteria</taxon>
        <taxon>Rhodospirillales</taxon>
        <taxon>Dongiaceae</taxon>
        <taxon>Dongia</taxon>
    </lineage>
</organism>
<dbReference type="FunFam" id="3.30.420.10:FF:000045">
    <property type="entry name" value="3'-5' exonuclease DinG"/>
    <property type="match status" value="1"/>
</dbReference>
<dbReference type="SUPFAM" id="SSF54631">
    <property type="entry name" value="CBS-domain pair"/>
    <property type="match status" value="1"/>
</dbReference>
<reference evidence="5 6" key="1">
    <citation type="submission" date="2019-03" db="EMBL/GenBank/DDBJ databases">
        <title>Genomic Encyclopedia of Type Strains, Phase III (KMG-III): the genomes of soil and plant-associated and newly described type strains.</title>
        <authorList>
            <person name="Whitman W."/>
        </authorList>
    </citation>
    <scope>NUCLEOTIDE SEQUENCE [LARGE SCALE GENOMIC DNA]</scope>
    <source>
        <strain evidence="5 6">CGMCC 1.7660</strain>
    </source>
</reference>
<feature type="domain" description="CBS" evidence="4">
    <location>
        <begin position="312"/>
        <end position="369"/>
    </location>
</feature>
<evidence type="ECO:0000256" key="2">
    <source>
        <dbReference type="ARBA" id="ARBA00026073"/>
    </source>
</evidence>
<dbReference type="GO" id="GO:0008773">
    <property type="term" value="F:[protein-PII] uridylyltransferase activity"/>
    <property type="evidence" value="ECO:0007669"/>
    <property type="project" value="InterPro"/>
</dbReference>
<dbReference type="Pfam" id="PF00571">
    <property type="entry name" value="CBS"/>
    <property type="match status" value="2"/>
</dbReference>
<evidence type="ECO:0000313" key="5">
    <source>
        <dbReference type="EMBL" id="TDQ83271.1"/>
    </source>
</evidence>
<dbReference type="CDD" id="cd05401">
    <property type="entry name" value="NT_GlnE_GlnD_like"/>
    <property type="match status" value="1"/>
</dbReference>
<dbReference type="GO" id="GO:0045004">
    <property type="term" value="P:DNA replication proofreading"/>
    <property type="evidence" value="ECO:0007669"/>
    <property type="project" value="TreeGrafter"/>
</dbReference>
<feature type="domain" description="CBS" evidence="4">
    <location>
        <begin position="241"/>
        <end position="304"/>
    </location>
</feature>
<dbReference type="OrthoDB" id="9808528at2"/>
<comment type="caution">
    <text evidence="5">The sequence shown here is derived from an EMBL/GenBank/DDBJ whole genome shotgun (WGS) entry which is preliminary data.</text>
</comment>
<proteinExistence type="predicted"/>
<dbReference type="GO" id="GO:0008408">
    <property type="term" value="F:3'-5' exonuclease activity"/>
    <property type="evidence" value="ECO:0007669"/>
    <property type="project" value="TreeGrafter"/>
</dbReference>
<dbReference type="InterPro" id="IPR000644">
    <property type="entry name" value="CBS_dom"/>
</dbReference>
<protein>
    <submittedName>
        <fullName evidence="5">DNA polymerase-3 subunit epsilon/CBS domain-containing protein</fullName>
    </submittedName>
</protein>
<evidence type="ECO:0000256" key="3">
    <source>
        <dbReference type="PROSITE-ProRule" id="PRU00703"/>
    </source>
</evidence>
<evidence type="ECO:0000256" key="1">
    <source>
        <dbReference type="ARBA" id="ARBA00025483"/>
    </source>
</evidence>
<dbReference type="SUPFAM" id="SSF53098">
    <property type="entry name" value="Ribonuclease H-like"/>
    <property type="match status" value="1"/>
</dbReference>
<comment type="function">
    <text evidence="1">DNA polymerase III is a complex, multichain enzyme responsible for most of the replicative synthesis in bacteria. The epsilon subunit contain the editing function and is a proofreading 3'-5' exonuclease.</text>
</comment>
<dbReference type="GO" id="GO:0005829">
    <property type="term" value="C:cytosol"/>
    <property type="evidence" value="ECO:0007669"/>
    <property type="project" value="TreeGrafter"/>
</dbReference>
<dbReference type="GO" id="GO:0003676">
    <property type="term" value="F:nucleic acid binding"/>
    <property type="evidence" value="ECO:0007669"/>
    <property type="project" value="InterPro"/>
</dbReference>
<evidence type="ECO:0000313" key="6">
    <source>
        <dbReference type="Proteomes" id="UP000295783"/>
    </source>
</evidence>
<dbReference type="PANTHER" id="PTHR30231:SF41">
    <property type="entry name" value="DNA POLYMERASE III SUBUNIT EPSILON"/>
    <property type="match status" value="1"/>
</dbReference>
<accession>A0A4R6WPV0</accession>
<dbReference type="InterPro" id="IPR013520">
    <property type="entry name" value="Ribonucl_H"/>
</dbReference>
<comment type="subunit">
    <text evidence="2">DNA polymerase III contains a core (composed of alpha, epsilon and theta chains) that associates with a tau subunit. This core dimerizes to form the POLIII' complex. PolIII' associates with the gamma complex (composed of gamma, delta, delta', psi and chi chains) and with the beta chain to form the complete DNA polymerase III complex.</text>
</comment>
<keyword evidence="3" id="KW-0129">CBS domain</keyword>
<dbReference type="CDD" id="cd06127">
    <property type="entry name" value="DEDDh"/>
    <property type="match status" value="1"/>
</dbReference>
<dbReference type="SMART" id="SM00479">
    <property type="entry name" value="EXOIII"/>
    <property type="match status" value="1"/>
</dbReference>
<dbReference type="Pfam" id="PF10335">
    <property type="entry name" value="DUF294_C"/>
    <property type="match status" value="1"/>
</dbReference>
<dbReference type="InterPro" id="IPR005105">
    <property type="entry name" value="GlnD_Uridyltrans_N"/>
</dbReference>